<feature type="domain" description="PRD" evidence="2">
    <location>
        <begin position="65"/>
        <end position="170"/>
    </location>
</feature>
<evidence type="ECO:0000313" key="3">
    <source>
        <dbReference type="EMBL" id="SET27877.1"/>
    </source>
</evidence>
<dbReference type="GeneID" id="93276383"/>
<dbReference type="GO" id="GO:0006355">
    <property type="term" value="P:regulation of DNA-templated transcription"/>
    <property type="evidence" value="ECO:0007669"/>
    <property type="project" value="InterPro"/>
</dbReference>
<dbReference type="SMART" id="SM01061">
    <property type="entry name" value="CAT_RBD"/>
    <property type="match status" value="1"/>
</dbReference>
<dbReference type="GO" id="GO:0003723">
    <property type="term" value="F:RNA binding"/>
    <property type="evidence" value="ECO:0007669"/>
    <property type="project" value="InterPro"/>
</dbReference>
<keyword evidence="4" id="KW-1185">Reference proteome</keyword>
<keyword evidence="1" id="KW-0677">Repeat</keyword>
<dbReference type="InterPro" id="IPR004341">
    <property type="entry name" value="CAT_RNA-bd_dom"/>
</dbReference>
<dbReference type="InterPro" id="IPR011608">
    <property type="entry name" value="PRD"/>
</dbReference>
<proteinExistence type="predicted"/>
<dbReference type="AlphaFoldDB" id="A0A1I0D748"/>
<evidence type="ECO:0000256" key="1">
    <source>
        <dbReference type="ARBA" id="ARBA00022737"/>
    </source>
</evidence>
<dbReference type="SUPFAM" id="SSF63520">
    <property type="entry name" value="PTS-regulatory domain, PRD"/>
    <property type="match status" value="2"/>
</dbReference>
<dbReference type="Pfam" id="PF00874">
    <property type="entry name" value="PRD"/>
    <property type="match status" value="2"/>
</dbReference>
<evidence type="ECO:0000259" key="2">
    <source>
        <dbReference type="PROSITE" id="PS51372"/>
    </source>
</evidence>
<dbReference type="Pfam" id="PF03123">
    <property type="entry name" value="CAT_RBD"/>
    <property type="match status" value="1"/>
</dbReference>
<dbReference type="Gene3D" id="2.30.24.10">
    <property type="entry name" value="CAT RNA-binding domain"/>
    <property type="match status" value="1"/>
</dbReference>
<dbReference type="InterPro" id="IPR050661">
    <property type="entry name" value="BglG_antiterminators"/>
</dbReference>
<accession>A0A1I0D748</accession>
<dbReference type="PROSITE" id="PS51372">
    <property type="entry name" value="PRD_2"/>
    <property type="match status" value="2"/>
</dbReference>
<protein>
    <submittedName>
        <fullName evidence="3">Transcriptional antiterminator, BglG family</fullName>
    </submittedName>
</protein>
<name>A0A1I0D748_9FIRM</name>
<feature type="domain" description="PRD" evidence="2">
    <location>
        <begin position="171"/>
        <end position="279"/>
    </location>
</feature>
<dbReference type="EMBL" id="FOIM01000004">
    <property type="protein sequence ID" value="SET27877.1"/>
    <property type="molecule type" value="Genomic_DNA"/>
</dbReference>
<reference evidence="4" key="1">
    <citation type="submission" date="2016-10" db="EMBL/GenBank/DDBJ databases">
        <authorList>
            <person name="Varghese N."/>
            <person name="Submissions S."/>
        </authorList>
    </citation>
    <scope>NUCLEOTIDE SEQUENCE [LARGE SCALE GENOMIC DNA]</scope>
    <source>
        <strain evidence="4">NLAE-zl-G277</strain>
    </source>
</reference>
<gene>
    <name evidence="3" type="ORF">SAMN05216313_10424</name>
</gene>
<evidence type="ECO:0000313" key="4">
    <source>
        <dbReference type="Proteomes" id="UP000198508"/>
    </source>
</evidence>
<dbReference type="InterPro" id="IPR036650">
    <property type="entry name" value="CAT_RNA-bd_dom_sf"/>
</dbReference>
<organism evidence="3 4">
    <name type="scientific">Enterocloster lavalensis</name>
    <dbReference type="NCBI Taxonomy" id="460384"/>
    <lineage>
        <taxon>Bacteria</taxon>
        <taxon>Bacillati</taxon>
        <taxon>Bacillota</taxon>
        <taxon>Clostridia</taxon>
        <taxon>Lachnospirales</taxon>
        <taxon>Lachnospiraceae</taxon>
        <taxon>Enterocloster</taxon>
    </lineage>
</organism>
<sequence>MEIIRIYNNNVAVVRGDDGKEMIVIGKGLVFQKHAGDLVDETRVEKCFTLQNPRVMTKLEQLIKDMPSIYLSISEEIVEMIRSESDLKLSENIYITLTDHISMSLEREKKGVILGNPFLIEIKQFYKKEFKLAEKAADIIKKHLGLDISEDEIGTITLHIVNASMNQNLENTVKATRMIQDILNIVQECSECRFDEESLAYSRFVRHLQFLAKNLLEKRSKSERDDFMFKITRLRFPEAAACVRRIKAHLEEAFGVSISEAEQGFLIYHIVNLTSEKTN</sequence>
<dbReference type="RefSeq" id="WP_092361222.1">
    <property type="nucleotide sequence ID" value="NZ_CABJCG010000008.1"/>
</dbReference>
<dbReference type="Gene3D" id="1.10.1790.10">
    <property type="entry name" value="PRD domain"/>
    <property type="match status" value="2"/>
</dbReference>
<dbReference type="InterPro" id="IPR036634">
    <property type="entry name" value="PRD_sf"/>
</dbReference>
<dbReference type="Proteomes" id="UP000198508">
    <property type="component" value="Unassembled WGS sequence"/>
</dbReference>
<dbReference type="PANTHER" id="PTHR30185">
    <property type="entry name" value="CRYPTIC BETA-GLUCOSIDE BGL OPERON ANTITERMINATOR"/>
    <property type="match status" value="1"/>
</dbReference>
<dbReference type="STRING" id="460384.SAMN05216313_10424"/>
<dbReference type="SUPFAM" id="SSF50151">
    <property type="entry name" value="SacY-like RNA-binding domain"/>
    <property type="match status" value="1"/>
</dbReference>
<dbReference type="PANTHER" id="PTHR30185:SF15">
    <property type="entry name" value="CRYPTIC BETA-GLUCOSIDE BGL OPERON ANTITERMINATOR"/>
    <property type="match status" value="1"/>
</dbReference>